<evidence type="ECO:0000313" key="2">
    <source>
        <dbReference type="Proteomes" id="UP000199071"/>
    </source>
</evidence>
<dbReference type="RefSeq" id="WP_090879273.1">
    <property type="nucleotide sequence ID" value="NZ_FMXQ01000009.1"/>
</dbReference>
<dbReference type="AlphaFoldDB" id="A0A1G6E183"/>
<dbReference type="OrthoDB" id="5620327at2"/>
<dbReference type="STRING" id="665467.SAMN02982931_04028"/>
<dbReference type="InterPro" id="IPR010856">
    <property type="entry name" value="Gig2-like"/>
</dbReference>
<dbReference type="Pfam" id="PF07350">
    <property type="entry name" value="Gig2-like"/>
    <property type="match status" value="1"/>
</dbReference>
<keyword evidence="2" id="KW-1185">Reference proteome</keyword>
<accession>A0A1G6E183</accession>
<dbReference type="Gene3D" id="2.60.120.330">
    <property type="entry name" value="B-lactam Antibiotic, Isopenicillin N Synthase, Chain"/>
    <property type="match status" value="1"/>
</dbReference>
<dbReference type="PANTHER" id="PTHR30613:SF1">
    <property type="entry name" value="DUF1479 DOMAIN PROTEIN (AFU_ORTHOLOGUE AFUA_5G09280)"/>
    <property type="match status" value="1"/>
</dbReference>
<sequence>MSTARVEMDRDVSDQIIAFKQQMAPRRADLKRAFAEVRDHVARAAEAIQADQAAGRQVIPEVAYADIAAGTVSDDTRQAIRRTGCAIVRGVYPEEQASDWFAELTEYLDTNRYEEKEVEKRSLDKYFSALKAGKPQVFNVYWSKPQVHARQGESLAATRSFLDRLWKFEGVFDPDLQCAYADRVRRRQPGDTTLGLSPHMDAGTVERWIDPGYQSVYERVFAGDWRGYDPFDGTHRLETREIPSPAVASVFRTYQGWTALTRQGPKDGTLQLVPIAEGISYVLLRALQDDVADNDLCGAAPGRALGVSEAWHPEMMAAKVSIPEVRPGDTVWWHTDICHAVADEHAGKEYASVIYIGSAPDCPKNRAYLPRQREAFVAGRSAPDFAAMDFEVDFTGRATEADLTDLGRRQMGF</sequence>
<dbReference type="PANTHER" id="PTHR30613">
    <property type="entry name" value="UNCHARACTERIZED PROTEIN YBIU-RELATED"/>
    <property type="match status" value="1"/>
</dbReference>
<dbReference type="Proteomes" id="UP000199071">
    <property type="component" value="Unassembled WGS sequence"/>
</dbReference>
<dbReference type="InterPro" id="IPR027443">
    <property type="entry name" value="IPNS-like_sf"/>
</dbReference>
<reference evidence="1 2" key="1">
    <citation type="submission" date="2016-10" db="EMBL/GenBank/DDBJ databases">
        <authorList>
            <person name="de Groot N.N."/>
        </authorList>
    </citation>
    <scope>NUCLEOTIDE SEQUENCE [LARGE SCALE GENOMIC DNA]</scope>
    <source>
        <strain evidence="1 2">ATCC 35022</strain>
    </source>
</reference>
<gene>
    <name evidence="1" type="ORF">SAMN02982931_04028</name>
</gene>
<protein>
    <recommendedName>
        <fullName evidence="3">DUF1479 domain-containing protein</fullName>
    </recommendedName>
</protein>
<dbReference type="EMBL" id="FMXQ01000009">
    <property type="protein sequence ID" value="SDB51132.1"/>
    <property type="molecule type" value="Genomic_DNA"/>
</dbReference>
<evidence type="ECO:0008006" key="3">
    <source>
        <dbReference type="Google" id="ProtNLM"/>
    </source>
</evidence>
<dbReference type="SUPFAM" id="SSF51197">
    <property type="entry name" value="Clavaminate synthase-like"/>
    <property type="match status" value="1"/>
</dbReference>
<organism evidence="1 2">
    <name type="scientific">Bauldia litoralis</name>
    <dbReference type="NCBI Taxonomy" id="665467"/>
    <lineage>
        <taxon>Bacteria</taxon>
        <taxon>Pseudomonadati</taxon>
        <taxon>Pseudomonadota</taxon>
        <taxon>Alphaproteobacteria</taxon>
        <taxon>Hyphomicrobiales</taxon>
        <taxon>Kaistiaceae</taxon>
        <taxon>Bauldia</taxon>
    </lineage>
</organism>
<evidence type="ECO:0000313" key="1">
    <source>
        <dbReference type="EMBL" id="SDB51132.1"/>
    </source>
</evidence>
<proteinExistence type="predicted"/>
<name>A0A1G6E183_9HYPH</name>